<evidence type="ECO:0000256" key="1">
    <source>
        <dbReference type="ARBA" id="ARBA00002197"/>
    </source>
</evidence>
<dbReference type="InterPro" id="IPR017846">
    <property type="entry name" value="Nict_dMeBzImd_PRibTrfase_bact"/>
</dbReference>
<dbReference type="EMBL" id="JACOPK010000001">
    <property type="protein sequence ID" value="MBC5694355.1"/>
    <property type="molecule type" value="Genomic_DNA"/>
</dbReference>
<proteinExistence type="inferred from homology"/>
<comment type="function">
    <text evidence="1">Catalyzes the synthesis of alpha-ribazole-5'-phosphate from nicotinate mononucleotide (NAMN) and 5,6-dimethylbenzimidazole (DMB).</text>
</comment>
<evidence type="ECO:0000313" key="12">
    <source>
        <dbReference type="Proteomes" id="UP000641741"/>
    </source>
</evidence>
<dbReference type="EC" id="2.4.2.21" evidence="4 10"/>
<comment type="caution">
    <text evidence="11">The sequence shown here is derived from an EMBL/GenBank/DDBJ whole genome shotgun (WGS) entry which is preliminary data.</text>
</comment>
<dbReference type="NCBIfam" id="TIGR03160">
    <property type="entry name" value="cobT_DBIPRT"/>
    <property type="match status" value="1"/>
</dbReference>
<evidence type="ECO:0000256" key="10">
    <source>
        <dbReference type="NCBIfam" id="TIGR03160"/>
    </source>
</evidence>
<dbReference type="GO" id="GO:0008939">
    <property type="term" value="F:nicotinate-nucleotide-dimethylbenzimidazole phosphoribosyltransferase activity"/>
    <property type="evidence" value="ECO:0007669"/>
    <property type="project" value="UniProtKB-EC"/>
</dbReference>
<dbReference type="Gene3D" id="3.40.50.10210">
    <property type="match status" value="1"/>
</dbReference>
<evidence type="ECO:0000256" key="9">
    <source>
        <dbReference type="ARBA" id="ARBA00047340"/>
    </source>
</evidence>
<protein>
    <recommendedName>
        <fullName evidence="5 10">Nicotinate-nucleotide--dimethylbenzimidazole phosphoribosyltransferase</fullName>
        <ecNumber evidence="4 10">2.4.2.21</ecNumber>
    </recommendedName>
</protein>
<dbReference type="NCBIfam" id="NF000996">
    <property type="entry name" value="PRK00105.1"/>
    <property type="match status" value="1"/>
</dbReference>
<dbReference type="InterPro" id="IPR003200">
    <property type="entry name" value="Nict_dMeBzImd_PRibTrfase"/>
</dbReference>
<comment type="catalytic activity">
    <reaction evidence="9">
        <text>5,6-dimethylbenzimidazole + nicotinate beta-D-ribonucleotide = alpha-ribazole 5'-phosphate + nicotinate + H(+)</text>
        <dbReference type="Rhea" id="RHEA:11196"/>
        <dbReference type="ChEBI" id="CHEBI:15378"/>
        <dbReference type="ChEBI" id="CHEBI:15890"/>
        <dbReference type="ChEBI" id="CHEBI:32544"/>
        <dbReference type="ChEBI" id="CHEBI:57502"/>
        <dbReference type="ChEBI" id="CHEBI:57918"/>
        <dbReference type="EC" id="2.4.2.21"/>
    </reaction>
</comment>
<reference evidence="11 12" key="1">
    <citation type="submission" date="2020-08" db="EMBL/GenBank/DDBJ databases">
        <title>Genome public.</title>
        <authorList>
            <person name="Liu C."/>
            <person name="Sun Q."/>
        </authorList>
    </citation>
    <scope>NUCLEOTIDE SEQUENCE [LARGE SCALE GENOMIC DNA]</scope>
    <source>
        <strain evidence="11 12">M2</strain>
    </source>
</reference>
<evidence type="ECO:0000256" key="3">
    <source>
        <dbReference type="ARBA" id="ARBA00007110"/>
    </source>
</evidence>
<keyword evidence="7 11" id="KW-0328">Glycosyltransferase</keyword>
<comment type="pathway">
    <text evidence="2">Nucleoside biosynthesis; alpha-ribazole biosynthesis; alpha-ribazole from 5,6-dimethylbenzimidazole: step 1/2.</text>
</comment>
<dbReference type="SUPFAM" id="SSF52733">
    <property type="entry name" value="Nicotinate mononucleotide:5,6-dimethylbenzimidazole phosphoribosyltransferase (CobT)"/>
    <property type="match status" value="1"/>
</dbReference>
<name>A0ABR7GJ81_9FIRM</name>
<keyword evidence="8 11" id="KW-0808">Transferase</keyword>
<keyword evidence="6" id="KW-0169">Cobalamin biosynthesis</keyword>
<comment type="similarity">
    <text evidence="3">Belongs to the CobT family.</text>
</comment>
<gene>
    <name evidence="11" type="primary">cobT</name>
    <name evidence="11" type="ORF">H8S02_00075</name>
</gene>
<evidence type="ECO:0000256" key="2">
    <source>
        <dbReference type="ARBA" id="ARBA00005049"/>
    </source>
</evidence>
<dbReference type="PANTHER" id="PTHR43463:SF1">
    <property type="entry name" value="NICOTINATE-NUCLEOTIDE--DIMETHYLBENZIMIDAZOLE PHOSPHORIBOSYLTRANSFERASE"/>
    <property type="match status" value="1"/>
</dbReference>
<evidence type="ECO:0000256" key="4">
    <source>
        <dbReference type="ARBA" id="ARBA00011991"/>
    </source>
</evidence>
<evidence type="ECO:0000256" key="5">
    <source>
        <dbReference type="ARBA" id="ARBA00015486"/>
    </source>
</evidence>
<dbReference type="Pfam" id="PF02277">
    <property type="entry name" value="DBI_PRT"/>
    <property type="match status" value="1"/>
</dbReference>
<evidence type="ECO:0000256" key="6">
    <source>
        <dbReference type="ARBA" id="ARBA00022573"/>
    </source>
</evidence>
<sequence>MTIEEAVSRVRPLDAAAMRAAEKRFSDIAMPLGGLGLLQDAIIQLAGIQRKPVPIIRPRAAVIFCADNGVVAEGVTQCGQDVTATVTRNMGQGRSTMCMMAKSIDMDVFPVDIGVADKFSFKGVVDKKIRKGTENIAENAAMTRDEAIAAVKTGIELAENCAQQGFRLVCGGEMGIGNTTTSAAVTAALTGASASRVTGRGAGLSSEGLRKKMQAVEKSLAVNRPNPDDPIDVISKVGGLDIAGLTGFYLGAAACGLPIVLDGVITCTAALAAVRLCPLVADYLIAAHCSEEPASALLLQELGKKAFITAGMHLGEGTGAAAGIALLDLALAPYREMPTFDEIGVEAYKPLK</sequence>
<evidence type="ECO:0000256" key="7">
    <source>
        <dbReference type="ARBA" id="ARBA00022676"/>
    </source>
</evidence>
<dbReference type="CDD" id="cd02439">
    <property type="entry name" value="DMB-PRT_CobT"/>
    <property type="match status" value="1"/>
</dbReference>
<dbReference type="Proteomes" id="UP000641741">
    <property type="component" value="Unassembled WGS sequence"/>
</dbReference>
<dbReference type="InterPro" id="IPR036087">
    <property type="entry name" value="Nict_dMeBzImd_PRibTrfase_sf"/>
</dbReference>
<dbReference type="PANTHER" id="PTHR43463">
    <property type="entry name" value="NICOTINATE-NUCLEOTIDE--DIMETHYLBENZIMIDAZOLE PHOSPHORIBOSYLTRANSFERASE"/>
    <property type="match status" value="1"/>
</dbReference>
<accession>A0ABR7GJ81</accession>
<dbReference type="RefSeq" id="WP_186968695.1">
    <property type="nucleotide sequence ID" value="NZ_JACOPK010000001.1"/>
</dbReference>
<organism evidence="11 12">
    <name type="scientific">Agathobaculum hominis</name>
    <dbReference type="NCBI Taxonomy" id="2763014"/>
    <lineage>
        <taxon>Bacteria</taxon>
        <taxon>Bacillati</taxon>
        <taxon>Bacillota</taxon>
        <taxon>Clostridia</taxon>
        <taxon>Eubacteriales</taxon>
        <taxon>Butyricicoccaceae</taxon>
        <taxon>Agathobaculum</taxon>
    </lineage>
</organism>
<dbReference type="Gene3D" id="1.10.1610.10">
    <property type="match status" value="1"/>
</dbReference>
<keyword evidence="12" id="KW-1185">Reference proteome</keyword>
<dbReference type="InterPro" id="IPR023195">
    <property type="entry name" value="Nict_dMeBzImd_PRibTrfase_N"/>
</dbReference>
<evidence type="ECO:0000313" key="11">
    <source>
        <dbReference type="EMBL" id="MBC5694355.1"/>
    </source>
</evidence>
<evidence type="ECO:0000256" key="8">
    <source>
        <dbReference type="ARBA" id="ARBA00022679"/>
    </source>
</evidence>